<dbReference type="OMA" id="CCCEILE"/>
<evidence type="ECO:0000313" key="4">
    <source>
        <dbReference type="WBParaSite" id="HPLM_0001384901-mRNA-1"/>
    </source>
</evidence>
<sequence>MYVSPYRDKSDVINLIRQSSGTPLSDDYETKRLFLNQLLSYILETRQESLNDATLFEELCLLLVRILRDNHACIRAMCFRLLRLCLFTERNLVCILTSQADVYTVRALDLQVENDEEREEALQLIFKMMVIYQQSHLKRLIEFSAAQQEGKKYAFPKSIMQPVIALALHTVCPRKGKDSTNPYEKTCGGENATDGLYFLPELIIACAVDLEKLIWPYLTCTTFCDPCPELTILLSNYWMESNLNSWFRLSMACFEVFLEFCVLEPDLILKMAGTDWMVRILTGDSTISQRVAAVVARILVAWLDQPTLRAKGKLHLVLEQIFAPLIEFGFFQKNLASTEQGERIVDSAMHNFSISFLCILRTWSGLLSCAAIGPNSKLISSSPFRLLEYLGLGTVEDNNLQIFAPLIEFGFFQKNLASTEQGERIVDSAMHNFSISFLCILRTWSGLLSCAAVGPNSKLISSSPFRLLEYLGLGTVEDNNLVRIREMIVDICCDFLNLPYASMKFEDWDHALEYYSSITVPDEFSYSLKDDFVLAQSEMCIAMDEELARHVDLLRCFRSLAGFILINAGLLQSLARLIVAQPDSSSGLKATLFVTDVVRTASAVMPSGWRATLLSMPTLVQSACETLAQSMAAAAIHGYYDPNQTDRFTFPHSWNAAMLLNRFDTLNKAWIGNSLSGPAVDSHYSLFLCPPKALSLPEKLIADESSLQPLIDEMLSGDDNGINWEAAAILLAHISDGNRDLRMEAIWGVLDKMMMALWPRNGAHKRWKQCRFPIVVARNAITLGLELANEDERFLQIFTRYATECCSALSERKSSTDLFSVKNLVDSGSMFYFCLIGTMSAHPNGVMALEKSGILQT</sequence>
<dbReference type="GO" id="GO:0038203">
    <property type="term" value="P:TORC2 signaling"/>
    <property type="evidence" value="ECO:0007669"/>
    <property type="project" value="TreeGrafter"/>
</dbReference>
<reference evidence="2 3" key="2">
    <citation type="submission" date="2018-11" db="EMBL/GenBank/DDBJ databases">
        <authorList>
            <consortium name="Pathogen Informatics"/>
        </authorList>
    </citation>
    <scope>NUCLEOTIDE SEQUENCE [LARGE SCALE GENOMIC DNA]</scope>
    <source>
        <strain evidence="2 3">MHpl1</strain>
    </source>
</reference>
<dbReference type="PANTHER" id="PTHR13298:SF11">
    <property type="entry name" value="RAPAMYCIN-INSENSITIVE COMPANION OF MTOR"/>
    <property type="match status" value="1"/>
</dbReference>
<dbReference type="AlphaFoldDB" id="A0A0N4WQX0"/>
<dbReference type="EMBL" id="UZAF01018357">
    <property type="protein sequence ID" value="VDO50811.1"/>
    <property type="molecule type" value="Genomic_DNA"/>
</dbReference>
<gene>
    <name evidence="2" type="ORF">HPLM_LOCUS13841</name>
</gene>
<dbReference type="GO" id="GO:0051897">
    <property type="term" value="P:positive regulation of phosphatidylinositol 3-kinase/protein kinase B signal transduction"/>
    <property type="evidence" value="ECO:0007669"/>
    <property type="project" value="TreeGrafter"/>
</dbReference>
<dbReference type="PANTHER" id="PTHR13298">
    <property type="entry name" value="CYTOSOLIC REGULATOR PIANISSIMO"/>
    <property type="match status" value="1"/>
</dbReference>
<dbReference type="WBParaSite" id="HPLM_0001384901-mRNA-1">
    <property type="protein sequence ID" value="HPLM_0001384901-mRNA-1"/>
    <property type="gene ID" value="HPLM_0001384901"/>
</dbReference>
<feature type="domain" description="Rapamycin-insensitive companion of mTOR N-terminal" evidence="1">
    <location>
        <begin position="34"/>
        <end position="606"/>
    </location>
</feature>
<organism evidence="4">
    <name type="scientific">Haemonchus placei</name>
    <name type="common">Barber's pole worm</name>
    <dbReference type="NCBI Taxonomy" id="6290"/>
    <lineage>
        <taxon>Eukaryota</taxon>
        <taxon>Metazoa</taxon>
        <taxon>Ecdysozoa</taxon>
        <taxon>Nematoda</taxon>
        <taxon>Chromadorea</taxon>
        <taxon>Rhabditida</taxon>
        <taxon>Rhabditina</taxon>
        <taxon>Rhabditomorpha</taxon>
        <taxon>Strongyloidea</taxon>
        <taxon>Trichostrongylidae</taxon>
        <taxon>Haemonchus</taxon>
    </lineage>
</organism>
<dbReference type="InterPro" id="IPR028268">
    <property type="entry name" value="Pianissimo_fam"/>
</dbReference>
<dbReference type="OrthoDB" id="271111at2759"/>
<dbReference type="STRING" id="6290.A0A0N4WQX0"/>
<dbReference type="InterPro" id="IPR028267">
    <property type="entry name" value="Pianissimo_N"/>
</dbReference>
<evidence type="ECO:0000259" key="1">
    <source>
        <dbReference type="SMART" id="SM01308"/>
    </source>
</evidence>
<name>A0A0N4WQX0_HAEPC</name>
<accession>A0A0N4WQX0</accession>
<dbReference type="SMART" id="SM01308">
    <property type="entry name" value="RICTOR_N"/>
    <property type="match status" value="1"/>
</dbReference>
<evidence type="ECO:0000313" key="2">
    <source>
        <dbReference type="EMBL" id="VDO50811.1"/>
    </source>
</evidence>
<dbReference type="Proteomes" id="UP000268014">
    <property type="component" value="Unassembled WGS sequence"/>
</dbReference>
<evidence type="ECO:0000313" key="3">
    <source>
        <dbReference type="Proteomes" id="UP000268014"/>
    </source>
</evidence>
<protein>
    <submittedName>
        <fullName evidence="4">RICTOR_N domain-containing protein</fullName>
    </submittedName>
</protein>
<dbReference type="GO" id="GO:0043539">
    <property type="term" value="F:protein serine/threonine kinase activator activity"/>
    <property type="evidence" value="ECO:0007669"/>
    <property type="project" value="TreeGrafter"/>
</dbReference>
<dbReference type="GO" id="GO:0031932">
    <property type="term" value="C:TORC2 complex"/>
    <property type="evidence" value="ECO:0007669"/>
    <property type="project" value="InterPro"/>
</dbReference>
<dbReference type="Pfam" id="PF14664">
    <property type="entry name" value="RICTOR_N"/>
    <property type="match status" value="2"/>
</dbReference>
<reference evidence="4" key="1">
    <citation type="submission" date="2017-02" db="UniProtKB">
        <authorList>
            <consortium name="WormBaseParasite"/>
        </authorList>
    </citation>
    <scope>IDENTIFICATION</scope>
</reference>
<keyword evidence="3" id="KW-1185">Reference proteome</keyword>
<proteinExistence type="predicted"/>